<dbReference type="PANTHER" id="PTHR12829">
    <property type="entry name" value="N6-ADENOSINE-METHYLTRANSFERASE"/>
    <property type="match status" value="1"/>
</dbReference>
<reference evidence="2 3" key="1">
    <citation type="submission" date="2023-11" db="EMBL/GenBank/DDBJ databases">
        <title>Halocaridina rubra genome assembly.</title>
        <authorList>
            <person name="Smith C."/>
        </authorList>
    </citation>
    <scope>NUCLEOTIDE SEQUENCE [LARGE SCALE GENOMIC DNA]</scope>
    <source>
        <strain evidence="2">EP-1</strain>
        <tissue evidence="2">Whole</tissue>
    </source>
</reference>
<dbReference type="EMBL" id="JAXCGZ010013211">
    <property type="protein sequence ID" value="KAK7073384.1"/>
    <property type="molecule type" value="Genomic_DNA"/>
</dbReference>
<dbReference type="AlphaFoldDB" id="A0AAN8X7E0"/>
<evidence type="ECO:0000313" key="3">
    <source>
        <dbReference type="Proteomes" id="UP001381693"/>
    </source>
</evidence>
<dbReference type="Pfam" id="PF05063">
    <property type="entry name" value="MT-A70"/>
    <property type="match status" value="1"/>
</dbReference>
<dbReference type="GO" id="GO:0032259">
    <property type="term" value="P:methylation"/>
    <property type="evidence" value="ECO:0007669"/>
    <property type="project" value="UniProtKB-KW"/>
</dbReference>
<comment type="caution">
    <text evidence="2">The sequence shown here is derived from an EMBL/GenBank/DDBJ whole genome shotgun (WGS) entry which is preliminary data.</text>
</comment>
<dbReference type="InterPro" id="IPR029063">
    <property type="entry name" value="SAM-dependent_MTases_sf"/>
</dbReference>
<evidence type="ECO:0000313" key="2">
    <source>
        <dbReference type="EMBL" id="KAK7073384.1"/>
    </source>
</evidence>
<organism evidence="2 3">
    <name type="scientific">Halocaridina rubra</name>
    <name type="common">Hawaiian red shrimp</name>
    <dbReference type="NCBI Taxonomy" id="373956"/>
    <lineage>
        <taxon>Eukaryota</taxon>
        <taxon>Metazoa</taxon>
        <taxon>Ecdysozoa</taxon>
        <taxon>Arthropoda</taxon>
        <taxon>Crustacea</taxon>
        <taxon>Multicrustacea</taxon>
        <taxon>Malacostraca</taxon>
        <taxon>Eumalacostraca</taxon>
        <taxon>Eucarida</taxon>
        <taxon>Decapoda</taxon>
        <taxon>Pleocyemata</taxon>
        <taxon>Caridea</taxon>
        <taxon>Atyoidea</taxon>
        <taxon>Atyidae</taxon>
        <taxon>Halocaridina</taxon>
    </lineage>
</organism>
<dbReference type="Gene3D" id="3.40.50.150">
    <property type="entry name" value="Vaccinia Virus protein VP39"/>
    <property type="match status" value="1"/>
</dbReference>
<dbReference type="Proteomes" id="UP001381693">
    <property type="component" value="Unassembled WGS sequence"/>
</dbReference>
<dbReference type="PANTHER" id="PTHR12829:SF4">
    <property type="entry name" value="N(6)-ADENINE-SPECIFIC METHYLTRANSFERASE METTL4"/>
    <property type="match status" value="1"/>
</dbReference>
<gene>
    <name evidence="2" type="primary">METTL4</name>
    <name evidence="2" type="ORF">SK128_011259</name>
</gene>
<dbReference type="InterPro" id="IPR007757">
    <property type="entry name" value="MT-A70-like"/>
</dbReference>
<dbReference type="SUPFAM" id="SSF53335">
    <property type="entry name" value="S-adenosyl-L-methionine-dependent methyltransferases"/>
    <property type="match status" value="1"/>
</dbReference>
<keyword evidence="2" id="KW-0808">Transferase</keyword>
<dbReference type="GO" id="GO:0003676">
    <property type="term" value="F:nucleic acid binding"/>
    <property type="evidence" value="ECO:0007669"/>
    <property type="project" value="InterPro"/>
</dbReference>
<protein>
    <submittedName>
        <fullName evidence="2">Methyltransferase-like protein 4</fullName>
    </submittedName>
</protein>
<dbReference type="PROSITE" id="PS00092">
    <property type="entry name" value="N6_MTASE"/>
    <property type="match status" value="1"/>
</dbReference>
<accession>A0AAN8X7E0</accession>
<dbReference type="InterPro" id="IPR002052">
    <property type="entry name" value="DNA_methylase_N6_adenine_CS"/>
</dbReference>
<proteinExistence type="inferred from homology"/>
<dbReference type="GO" id="GO:0008168">
    <property type="term" value="F:methyltransferase activity"/>
    <property type="evidence" value="ECO:0007669"/>
    <property type="project" value="UniProtKB-KW"/>
</dbReference>
<sequence length="381" mass="43916">MSVIFSTENAIILDHEAWISKTYKDYLTSQVKDSKTISHGRNFEHLFNLRSPFMMDGHAEKIAKRMTENLNCSLPPKKKRRKKGTSNMQNARECTELFHVMEVFAILRDTFAFKTHFNHIASPEDYRNNNRLIRDVRKRFTEISLDNLQVSVNGSTKDKCEFVSLNGRTYILPPDSDYICDDVADILTHTSGRKYDVILMDPPWQNKYVHRRNKNHGKHHGYETMNVSDILKIPVPELLSYDGLLVVWCTNNENHLRELMEGLRNWHVHVIATWYWIKVTKAGEPVTSLSSASYGKRSYERILLARRDGQRNHNVIIPDGLLLCSIPSGIHSHKPPLADVLQAFQVPQSSCLELFARSLVPGWTCYGLEVLKLQDSFLFSA</sequence>
<dbReference type="GO" id="GO:0005634">
    <property type="term" value="C:nucleus"/>
    <property type="evidence" value="ECO:0007669"/>
    <property type="project" value="TreeGrafter"/>
</dbReference>
<dbReference type="PROSITE" id="PS51143">
    <property type="entry name" value="MT_A70"/>
    <property type="match status" value="1"/>
</dbReference>
<comment type="similarity">
    <text evidence="1">Belongs to the MT-A70-like family.</text>
</comment>
<keyword evidence="3" id="KW-1185">Reference proteome</keyword>
<name>A0AAN8X7E0_HALRR</name>
<keyword evidence="2" id="KW-0489">Methyltransferase</keyword>
<evidence type="ECO:0000256" key="1">
    <source>
        <dbReference type="PROSITE-ProRule" id="PRU00489"/>
    </source>
</evidence>